<dbReference type="PROSITE" id="PS51885">
    <property type="entry name" value="NEPRILYSIN"/>
    <property type="match status" value="1"/>
</dbReference>
<dbReference type="Gene3D" id="3.40.390.10">
    <property type="entry name" value="Collagenase (Catalytic Domain)"/>
    <property type="match status" value="1"/>
</dbReference>
<dbReference type="GO" id="GO:0016485">
    <property type="term" value="P:protein processing"/>
    <property type="evidence" value="ECO:0007669"/>
    <property type="project" value="TreeGrafter"/>
</dbReference>
<feature type="signal peptide" evidence="1">
    <location>
        <begin position="1"/>
        <end position="20"/>
    </location>
</feature>
<proteinExistence type="predicted"/>
<evidence type="ECO:0000313" key="3">
    <source>
        <dbReference type="Proteomes" id="UP000887575"/>
    </source>
</evidence>
<dbReference type="InterPro" id="IPR024079">
    <property type="entry name" value="MetalloPept_cat_dom_sf"/>
</dbReference>
<dbReference type="InterPro" id="IPR000718">
    <property type="entry name" value="Peptidase_M13"/>
</dbReference>
<dbReference type="GO" id="GO:0004222">
    <property type="term" value="F:metalloendopeptidase activity"/>
    <property type="evidence" value="ECO:0007669"/>
    <property type="project" value="InterPro"/>
</dbReference>
<dbReference type="PANTHER" id="PTHR11733">
    <property type="entry name" value="ZINC METALLOPROTEASE FAMILY M13 NEPRILYSIN-RELATED"/>
    <property type="match status" value="1"/>
</dbReference>
<dbReference type="SUPFAM" id="SSF55486">
    <property type="entry name" value="Metalloproteases ('zincins'), catalytic domain"/>
    <property type="match status" value="1"/>
</dbReference>
<dbReference type="AlphaFoldDB" id="A0AAF3J731"/>
<evidence type="ECO:0000313" key="4">
    <source>
        <dbReference type="WBParaSite" id="MBELARI_LOCUS20296"/>
    </source>
</evidence>
<dbReference type="Proteomes" id="UP000887575">
    <property type="component" value="Unassembled WGS sequence"/>
</dbReference>
<organism evidence="3 4">
    <name type="scientific">Mesorhabditis belari</name>
    <dbReference type="NCBI Taxonomy" id="2138241"/>
    <lineage>
        <taxon>Eukaryota</taxon>
        <taxon>Metazoa</taxon>
        <taxon>Ecdysozoa</taxon>
        <taxon>Nematoda</taxon>
        <taxon>Chromadorea</taxon>
        <taxon>Rhabditida</taxon>
        <taxon>Rhabditina</taxon>
        <taxon>Rhabditomorpha</taxon>
        <taxon>Rhabditoidea</taxon>
        <taxon>Rhabditidae</taxon>
        <taxon>Mesorhabditinae</taxon>
        <taxon>Mesorhabditis</taxon>
    </lineage>
</organism>
<dbReference type="WBParaSite" id="MBELARI_LOCUS20296">
    <property type="protein sequence ID" value="MBELARI_LOCUS20296"/>
    <property type="gene ID" value="MBELARI_LOCUS20296"/>
</dbReference>
<name>A0AAF3J731_9BILA</name>
<feature type="domain" description="Peptidase M13 C-terminal" evidence="2">
    <location>
        <begin position="333"/>
        <end position="500"/>
    </location>
</feature>
<reference evidence="4" key="1">
    <citation type="submission" date="2024-02" db="UniProtKB">
        <authorList>
            <consortium name="WormBaseParasite"/>
        </authorList>
    </citation>
    <scope>IDENTIFICATION</scope>
</reference>
<accession>A0AAF3J731</accession>
<keyword evidence="1" id="KW-0732">Signal</keyword>
<evidence type="ECO:0000256" key="1">
    <source>
        <dbReference type="SAM" id="SignalP"/>
    </source>
</evidence>
<dbReference type="InterPro" id="IPR018497">
    <property type="entry name" value="Peptidase_M13_C"/>
</dbReference>
<evidence type="ECO:0000259" key="2">
    <source>
        <dbReference type="Pfam" id="PF01431"/>
    </source>
</evidence>
<protein>
    <submittedName>
        <fullName evidence="4">Peptidase M13 C-terminal domain-containing protein</fullName>
    </submittedName>
</protein>
<feature type="chain" id="PRO_5041908840" evidence="1">
    <location>
        <begin position="21"/>
        <end position="511"/>
    </location>
</feature>
<sequence length="511" mass="60241">MRSRIAIFLLIFLFSPFTVGDFFREHLKKYIDWTTSPCENFYRHVCPKNMTYNETVMGKSEAILQKLNENVSHLLGDYDIIWYDFLTYANVSSNFNKTLYVKKLLENCNNEYECVFSKFRPIYTACELTVNRLDLYYNLTQFSRNVTELANVAGQLLENIDKRPVDEFIDMYTKLRSRMLIIDKLEVYYKSQEAKEDLNKIIYHLKSVILRILKATPWLNRLEDFGVEKWKTLEFYLNKMNIYFGMDEQERNKTMWIRATRQYNVEYFRLVSDSRPLRNSLDLKLLHRLVENKLRKELGEVNESRLETSEEYNALNLFDSVYIALSIVIASRNITTASKYASLGYTLSHEMYHTFIETGNDYVDEIFTNQTDCVMSHFKDYCDLFREQTYCESGELTLVEDGPDLEGVKAAYQAFVEAIGEDDLYANPYEDLDMTNDELFYYSLAADTCTDFQQSQHEEENEHSAAYVRVNAMLSQLPRFAETFGCVQSDPMFVAPEEQCHIFGRKAEQYR</sequence>
<dbReference type="PANTHER" id="PTHR11733:SF208">
    <property type="entry name" value="PEPTIDASE M13 C-TERMINAL DOMAIN-CONTAINING PROTEIN"/>
    <property type="match status" value="1"/>
</dbReference>
<dbReference type="GO" id="GO:0005886">
    <property type="term" value="C:plasma membrane"/>
    <property type="evidence" value="ECO:0007669"/>
    <property type="project" value="TreeGrafter"/>
</dbReference>
<keyword evidence="3" id="KW-1185">Reference proteome</keyword>
<dbReference type="Pfam" id="PF01431">
    <property type="entry name" value="Peptidase_M13"/>
    <property type="match status" value="1"/>
</dbReference>